<dbReference type="PANTHER" id="PTHR42695">
    <property type="entry name" value="GLUTAMINE AMIDOTRANSFERASE YLR126C-RELATED"/>
    <property type="match status" value="1"/>
</dbReference>
<evidence type="ECO:0000313" key="2">
    <source>
        <dbReference type="EMBL" id="MFC6671008.1"/>
    </source>
</evidence>
<dbReference type="Pfam" id="PF00117">
    <property type="entry name" value="GATase"/>
    <property type="match status" value="1"/>
</dbReference>
<dbReference type="SUPFAM" id="SSF52317">
    <property type="entry name" value="Class I glutamine amidotransferase-like"/>
    <property type="match status" value="1"/>
</dbReference>
<reference evidence="3" key="1">
    <citation type="journal article" date="2019" name="Int. J. Syst. Evol. Microbiol.">
        <title>The Global Catalogue of Microorganisms (GCM) 10K type strain sequencing project: providing services to taxonomists for standard genome sequencing and annotation.</title>
        <authorList>
            <consortium name="The Broad Institute Genomics Platform"/>
            <consortium name="The Broad Institute Genome Sequencing Center for Infectious Disease"/>
            <person name="Wu L."/>
            <person name="Ma J."/>
        </authorList>
    </citation>
    <scope>NUCLEOTIDE SEQUENCE [LARGE SCALE GENOMIC DNA]</scope>
    <source>
        <strain evidence="3">NBRC 111756</strain>
    </source>
</reference>
<dbReference type="Gene3D" id="3.40.50.880">
    <property type="match status" value="1"/>
</dbReference>
<proteinExistence type="predicted"/>
<dbReference type="InterPro" id="IPR017926">
    <property type="entry name" value="GATASE"/>
</dbReference>
<evidence type="ECO:0000259" key="1">
    <source>
        <dbReference type="Pfam" id="PF00117"/>
    </source>
</evidence>
<feature type="domain" description="Glutamine amidotransferase" evidence="1">
    <location>
        <begin position="79"/>
        <end position="199"/>
    </location>
</feature>
<evidence type="ECO:0000313" key="3">
    <source>
        <dbReference type="Proteomes" id="UP001596422"/>
    </source>
</evidence>
<dbReference type="RefSeq" id="WP_379909511.1">
    <property type="nucleotide sequence ID" value="NZ_JBHSWE010000001.1"/>
</dbReference>
<comment type="caution">
    <text evidence="2">The sequence shown here is derived from an EMBL/GenBank/DDBJ whole genome shotgun (WGS) entry which is preliminary data.</text>
</comment>
<dbReference type="PANTHER" id="PTHR42695:SF5">
    <property type="entry name" value="GLUTAMINE AMIDOTRANSFERASE YLR126C-RELATED"/>
    <property type="match status" value="1"/>
</dbReference>
<dbReference type="EMBL" id="JBHSWE010000001">
    <property type="protein sequence ID" value="MFC6671008.1"/>
    <property type="molecule type" value="Genomic_DNA"/>
</dbReference>
<organism evidence="2 3">
    <name type="scientific">Marinobacterium aestuariivivens</name>
    <dbReference type="NCBI Taxonomy" id="1698799"/>
    <lineage>
        <taxon>Bacteria</taxon>
        <taxon>Pseudomonadati</taxon>
        <taxon>Pseudomonadota</taxon>
        <taxon>Gammaproteobacteria</taxon>
        <taxon>Oceanospirillales</taxon>
        <taxon>Oceanospirillaceae</taxon>
        <taxon>Marinobacterium</taxon>
    </lineage>
</organism>
<dbReference type="InterPro" id="IPR029062">
    <property type="entry name" value="Class_I_gatase-like"/>
</dbReference>
<name>A0ABW2A0J5_9GAMM</name>
<keyword evidence="3" id="KW-1185">Reference proteome</keyword>
<keyword evidence="2" id="KW-0315">Glutamine amidotransferase</keyword>
<dbReference type="Proteomes" id="UP001596422">
    <property type="component" value="Unassembled WGS sequence"/>
</dbReference>
<accession>A0ABW2A0J5</accession>
<dbReference type="CDD" id="cd01741">
    <property type="entry name" value="GATase1_1"/>
    <property type="match status" value="1"/>
</dbReference>
<dbReference type="PROSITE" id="PS51273">
    <property type="entry name" value="GATASE_TYPE_1"/>
    <property type="match status" value="1"/>
</dbReference>
<protein>
    <submittedName>
        <fullName evidence="2">Type 1 glutamine amidotransferase</fullName>
    </submittedName>
</protein>
<dbReference type="InterPro" id="IPR044992">
    <property type="entry name" value="ChyE-like"/>
</dbReference>
<gene>
    <name evidence="2" type="ORF">ACFQDL_13745</name>
</gene>
<sequence>MTGLDRRSSLRLLLLQIRTEQKVRDEEHHSFASYCGLDREQIEVLNVFDRPDFPPTVADGYDALLVGGASEANVLEPGHYPFVHDSQRLLRHVVTTGQPTFASCFGFQLVVLALGGRIDHRDTGFEMGTLPISLASAAASDPLFRDTTDGFMAVSVHRQFTDRVPPGCELLAYTDQCVHAFRVIGCPFWAFQFHPEVDKATLVERLTHYRAHYTDGDDHLGQVLTSAEETPESNGLMRKFVDRVLLGDELAHPWVAAPSQTER</sequence>